<accession>A0A7W6BU63</accession>
<dbReference type="RefSeq" id="WP_090966274.1">
    <property type="nucleotide sequence ID" value="NZ_FOOA01000026.1"/>
</dbReference>
<dbReference type="AlphaFoldDB" id="A0A7W6BU63"/>
<comment type="caution">
    <text evidence="1">The sequence shown here is derived from an EMBL/GenBank/DDBJ whole genome shotgun (WGS) entry which is preliminary data.</text>
</comment>
<protein>
    <submittedName>
        <fullName evidence="1">Uncharacterized protein</fullName>
    </submittedName>
</protein>
<dbReference type="Proteomes" id="UP000531216">
    <property type="component" value="Unassembled WGS sequence"/>
</dbReference>
<reference evidence="1 2" key="1">
    <citation type="submission" date="2020-08" db="EMBL/GenBank/DDBJ databases">
        <title>Genomic Encyclopedia of Type Strains, Phase IV (KMG-IV): sequencing the most valuable type-strain genomes for metagenomic binning, comparative biology and taxonomic classification.</title>
        <authorList>
            <person name="Goeker M."/>
        </authorList>
    </citation>
    <scope>NUCLEOTIDE SEQUENCE [LARGE SCALE GENOMIC DNA]</scope>
    <source>
        <strain evidence="1 2">DSM 25024</strain>
    </source>
</reference>
<evidence type="ECO:0000313" key="2">
    <source>
        <dbReference type="Proteomes" id="UP000531216"/>
    </source>
</evidence>
<evidence type="ECO:0000313" key="1">
    <source>
        <dbReference type="EMBL" id="MBB3938061.1"/>
    </source>
</evidence>
<dbReference type="EMBL" id="JACIDO010000016">
    <property type="protein sequence ID" value="MBB3938061.1"/>
    <property type="molecule type" value="Genomic_DNA"/>
</dbReference>
<sequence>MTNPKSNTRPSHAVYVIEGDGPSAFWTKVGSAWAHNDGDGFNIQLTALPLTGRLAVRKAKPQSDTEGR</sequence>
<keyword evidence="2" id="KW-1185">Reference proteome</keyword>
<organism evidence="1 2">
    <name type="scientific">Aureimonas phyllosphaerae</name>
    <dbReference type="NCBI Taxonomy" id="1166078"/>
    <lineage>
        <taxon>Bacteria</taxon>
        <taxon>Pseudomonadati</taxon>
        <taxon>Pseudomonadota</taxon>
        <taxon>Alphaproteobacteria</taxon>
        <taxon>Hyphomicrobiales</taxon>
        <taxon>Aurantimonadaceae</taxon>
        <taxon>Aureimonas</taxon>
    </lineage>
</organism>
<dbReference type="OrthoDB" id="7652274at2"/>
<name>A0A7W6BU63_9HYPH</name>
<proteinExistence type="predicted"/>
<gene>
    <name evidence="1" type="ORF">GGR05_004231</name>
</gene>